<dbReference type="AlphaFoldDB" id="A0A9P1DT34"/>
<keyword evidence="3" id="KW-0540">Nuclease</keyword>
<organism evidence="8">
    <name type="scientific">Cladocopium goreaui</name>
    <dbReference type="NCBI Taxonomy" id="2562237"/>
    <lineage>
        <taxon>Eukaryota</taxon>
        <taxon>Sar</taxon>
        <taxon>Alveolata</taxon>
        <taxon>Dinophyceae</taxon>
        <taxon>Suessiales</taxon>
        <taxon>Symbiodiniaceae</taxon>
        <taxon>Cladocopium</taxon>
    </lineage>
</organism>
<dbReference type="Gene3D" id="3.30.420.10">
    <property type="entry name" value="Ribonuclease H-like superfamily/Ribonuclease H"/>
    <property type="match status" value="1"/>
</dbReference>
<evidence type="ECO:0000256" key="2">
    <source>
        <dbReference type="ARBA" id="ARBA00006357"/>
    </source>
</evidence>
<evidence type="ECO:0000259" key="7">
    <source>
        <dbReference type="SMART" id="SM00479"/>
    </source>
</evidence>
<dbReference type="SMART" id="SM00479">
    <property type="entry name" value="EXOIII"/>
    <property type="match status" value="1"/>
</dbReference>
<proteinExistence type="inferred from homology"/>
<keyword evidence="4" id="KW-0378">Hydrolase</keyword>
<dbReference type="PANTHER" id="PTHR12801:SF115">
    <property type="entry name" value="FI18136P1-RELATED"/>
    <property type="match status" value="1"/>
</dbReference>
<keyword evidence="10" id="KW-1185">Reference proteome</keyword>
<dbReference type="SUPFAM" id="SSF53098">
    <property type="entry name" value="Ribonuclease H-like"/>
    <property type="match status" value="1"/>
</dbReference>
<evidence type="ECO:0000313" key="8">
    <source>
        <dbReference type="EMBL" id="CAI4015864.1"/>
    </source>
</evidence>
<dbReference type="OrthoDB" id="428814at2759"/>
<dbReference type="InterPro" id="IPR036397">
    <property type="entry name" value="RNaseH_sf"/>
</dbReference>
<gene>
    <name evidence="8" type="ORF">C1SCF055_LOCUS40666</name>
</gene>
<comment type="similarity">
    <text evidence="2">Belongs to the REXO1/REXO3 family.</text>
</comment>
<evidence type="ECO:0000256" key="4">
    <source>
        <dbReference type="ARBA" id="ARBA00022801"/>
    </source>
</evidence>
<accession>A0A9P1DT34</accession>
<evidence type="ECO:0000256" key="6">
    <source>
        <dbReference type="SAM" id="MobiDB-lite"/>
    </source>
</evidence>
<dbReference type="InterPro" id="IPR047021">
    <property type="entry name" value="REXO1/3/4-like"/>
</dbReference>
<dbReference type="GO" id="GO:0003676">
    <property type="term" value="F:nucleic acid binding"/>
    <property type="evidence" value="ECO:0007669"/>
    <property type="project" value="InterPro"/>
</dbReference>
<comment type="caution">
    <text evidence="8">The sequence shown here is derived from an EMBL/GenBank/DDBJ whole genome shotgun (WGS) entry which is preliminary data.</text>
</comment>
<dbReference type="GO" id="GO:0004527">
    <property type="term" value="F:exonuclease activity"/>
    <property type="evidence" value="ECO:0007669"/>
    <property type="project" value="InterPro"/>
</dbReference>
<dbReference type="EMBL" id="CAMXCT030006555">
    <property type="protein sequence ID" value="CAL4803176.1"/>
    <property type="molecule type" value="Genomic_DNA"/>
</dbReference>
<evidence type="ECO:0000256" key="1">
    <source>
        <dbReference type="ARBA" id="ARBA00004123"/>
    </source>
</evidence>
<comment type="subcellular location">
    <subcellularLocation>
        <location evidence="1">Nucleus</location>
    </subcellularLocation>
</comment>
<dbReference type="EMBL" id="CAMXCT020006555">
    <property type="protein sequence ID" value="CAL1169239.1"/>
    <property type="molecule type" value="Genomic_DNA"/>
</dbReference>
<reference evidence="8" key="1">
    <citation type="submission" date="2022-10" db="EMBL/GenBank/DDBJ databases">
        <authorList>
            <person name="Chen Y."/>
            <person name="Dougan E. K."/>
            <person name="Chan C."/>
            <person name="Rhodes N."/>
            <person name="Thang M."/>
        </authorList>
    </citation>
    <scope>NUCLEOTIDE SEQUENCE</scope>
</reference>
<reference evidence="9 10" key="2">
    <citation type="submission" date="2024-05" db="EMBL/GenBank/DDBJ databases">
        <authorList>
            <person name="Chen Y."/>
            <person name="Shah S."/>
            <person name="Dougan E. K."/>
            <person name="Thang M."/>
            <person name="Chan C."/>
        </authorList>
    </citation>
    <scope>NUCLEOTIDE SEQUENCE [LARGE SCALE GENOMIC DNA]</scope>
</reference>
<keyword evidence="5" id="KW-0539">Nucleus</keyword>
<protein>
    <submittedName>
        <fullName evidence="9">Small RNA degrading nuclease 1</fullName>
    </submittedName>
</protein>
<dbReference type="InterPro" id="IPR012337">
    <property type="entry name" value="RNaseH-like_sf"/>
</dbReference>
<dbReference type="PANTHER" id="PTHR12801">
    <property type="entry name" value="RNA EXONUCLEASE REXO1 / RECO3 FAMILY MEMBER-RELATED"/>
    <property type="match status" value="1"/>
</dbReference>
<dbReference type="GO" id="GO:0005634">
    <property type="term" value="C:nucleus"/>
    <property type="evidence" value="ECO:0007669"/>
    <property type="project" value="UniProtKB-SubCell"/>
</dbReference>
<dbReference type="Proteomes" id="UP001152797">
    <property type="component" value="Unassembled WGS sequence"/>
</dbReference>
<sequence length="558" mass="61138">MSNFHSYSKLPRIVSVGVQVSSIQLVWQANKVPDKNGLQWDQWLGKNATGKLGVLRDPARHKPETLRGFLEDVSGGLPELVLSSAEKRDKALQQLEDALGTSPKEQTLLRLLKLTRDHQSFRSSYACLCYHASQAVRLKRKAVTIADVEDLLLAVDCEMVATEDDDNALARVCACDAAGKVLMDRLVKPEGKITDARTAITGIESKDLDNLDFHLSDAQAELRKLIGPNTVLVGHTFHRDLSALRMDALLVFDISLLYGIQGQPKRRPALAHLVQEVLGRPNFRGADGGDVHDCVQDVQVTMEIALRRLRDGSEQGAPATVFVTAPTPSAQVEETMRKLYIHRIPQRDDAFGALTRLWAALPVEVSGAMEGVQMMSSAMVNAGLRGAEVLFKTKEAAEKAFLSLPAENIELDTAQRPQKLVRIHFPERTALVCVRPMVPGIGMACLSNGTDDAPAVAAGTEQSKRKRPDMSTAENAKRWKGKGWPGWRRAAEEALAGAPSRALPWRQLAEEMVQRRQQQGGGNAKEAAETAEVLELLALAALPEEFLSDSDALVRLQK</sequence>
<evidence type="ECO:0000313" key="9">
    <source>
        <dbReference type="EMBL" id="CAL4803176.1"/>
    </source>
</evidence>
<evidence type="ECO:0000313" key="10">
    <source>
        <dbReference type="Proteomes" id="UP001152797"/>
    </source>
</evidence>
<dbReference type="EMBL" id="CAMXCT010006555">
    <property type="protein sequence ID" value="CAI4015864.1"/>
    <property type="molecule type" value="Genomic_DNA"/>
</dbReference>
<feature type="domain" description="Exonuclease" evidence="7">
    <location>
        <begin position="151"/>
        <end position="314"/>
    </location>
</feature>
<evidence type="ECO:0000256" key="3">
    <source>
        <dbReference type="ARBA" id="ARBA00022722"/>
    </source>
</evidence>
<dbReference type="InterPro" id="IPR013520">
    <property type="entry name" value="Ribonucl_H"/>
</dbReference>
<feature type="region of interest" description="Disordered" evidence="6">
    <location>
        <begin position="454"/>
        <end position="483"/>
    </location>
</feature>
<name>A0A9P1DT34_9DINO</name>
<evidence type="ECO:0000256" key="5">
    <source>
        <dbReference type="ARBA" id="ARBA00023242"/>
    </source>
</evidence>